<feature type="compositionally biased region" description="Basic and acidic residues" evidence="1">
    <location>
        <begin position="96"/>
        <end position="109"/>
    </location>
</feature>
<dbReference type="Proteomes" id="UP000287651">
    <property type="component" value="Unassembled WGS sequence"/>
</dbReference>
<reference evidence="2 3" key="1">
    <citation type="journal article" date="2014" name="Agronomy (Basel)">
        <title>A Draft Genome Sequence for Ensete ventricosum, the Drought-Tolerant Tree Against Hunger.</title>
        <authorList>
            <person name="Harrison J."/>
            <person name="Moore K.A."/>
            <person name="Paszkiewicz K."/>
            <person name="Jones T."/>
            <person name="Grant M."/>
            <person name="Ambacheew D."/>
            <person name="Muzemil S."/>
            <person name="Studholme D.J."/>
        </authorList>
    </citation>
    <scope>NUCLEOTIDE SEQUENCE [LARGE SCALE GENOMIC DNA]</scope>
</reference>
<accession>A0A426YCN2</accession>
<dbReference type="AlphaFoldDB" id="A0A426YCN2"/>
<dbReference type="EMBL" id="AMZH03013309">
    <property type="protein sequence ID" value="RRT49502.1"/>
    <property type="molecule type" value="Genomic_DNA"/>
</dbReference>
<gene>
    <name evidence="2" type="ORF">B296_00048279</name>
</gene>
<organism evidence="2 3">
    <name type="scientific">Ensete ventricosum</name>
    <name type="common">Abyssinian banana</name>
    <name type="synonym">Musa ensete</name>
    <dbReference type="NCBI Taxonomy" id="4639"/>
    <lineage>
        <taxon>Eukaryota</taxon>
        <taxon>Viridiplantae</taxon>
        <taxon>Streptophyta</taxon>
        <taxon>Embryophyta</taxon>
        <taxon>Tracheophyta</taxon>
        <taxon>Spermatophyta</taxon>
        <taxon>Magnoliopsida</taxon>
        <taxon>Liliopsida</taxon>
        <taxon>Zingiberales</taxon>
        <taxon>Musaceae</taxon>
        <taxon>Ensete</taxon>
    </lineage>
</organism>
<evidence type="ECO:0000313" key="3">
    <source>
        <dbReference type="Proteomes" id="UP000287651"/>
    </source>
</evidence>
<proteinExistence type="predicted"/>
<name>A0A426YCN2_ENSVE</name>
<evidence type="ECO:0000256" key="1">
    <source>
        <dbReference type="SAM" id="MobiDB-lite"/>
    </source>
</evidence>
<sequence>MSCRAIEPQRTRVSISRDRIGLPWLPAPSVAVGHFGPCDLWARPQSARNFKFCWAPFQRTPSSRSISCYDVRGTLRSRRGPRIYLNYRQTVRKRARDPDAGKENTDPKRTQCFAGRPRGVSKRRGGRVILQYVFKKRKCFRSGFPRGWTPETFSTDGLMSMNRFFSPKKWHRVPLANGVLGRMWPCEGNVREMVLHNDEHKKCKIPAVLIALAAWHWWE</sequence>
<protein>
    <submittedName>
        <fullName evidence="2">Uncharacterized protein</fullName>
    </submittedName>
</protein>
<evidence type="ECO:0000313" key="2">
    <source>
        <dbReference type="EMBL" id="RRT49502.1"/>
    </source>
</evidence>
<feature type="region of interest" description="Disordered" evidence="1">
    <location>
        <begin position="93"/>
        <end position="120"/>
    </location>
</feature>
<comment type="caution">
    <text evidence="2">The sequence shown here is derived from an EMBL/GenBank/DDBJ whole genome shotgun (WGS) entry which is preliminary data.</text>
</comment>